<keyword evidence="3" id="KW-1185">Reference proteome</keyword>
<dbReference type="Pfam" id="PF13302">
    <property type="entry name" value="Acetyltransf_3"/>
    <property type="match status" value="1"/>
</dbReference>
<protein>
    <submittedName>
        <fullName evidence="2">RimJ/RimL family protein N-acetyltransferase</fullName>
    </submittedName>
</protein>
<dbReference type="GO" id="GO:0008999">
    <property type="term" value="F:protein-N-terminal-alanine acetyltransferase activity"/>
    <property type="evidence" value="ECO:0007669"/>
    <property type="project" value="TreeGrafter"/>
</dbReference>
<feature type="domain" description="N-acetyltransferase" evidence="1">
    <location>
        <begin position="40"/>
        <end position="198"/>
    </location>
</feature>
<name>A0A4R7BVH3_9HYPH</name>
<dbReference type="FunFam" id="3.40.630.30:FF:000047">
    <property type="entry name" value="Acetyltransferase, GNAT family"/>
    <property type="match status" value="1"/>
</dbReference>
<keyword evidence="2" id="KW-0808">Transferase</keyword>
<dbReference type="InterPro" id="IPR051908">
    <property type="entry name" value="Ribosomal_N-acetyltransferase"/>
</dbReference>
<dbReference type="Pfam" id="PF00583">
    <property type="entry name" value="Acetyltransf_1"/>
    <property type="match status" value="1"/>
</dbReference>
<dbReference type="CDD" id="cd04301">
    <property type="entry name" value="NAT_SF"/>
    <property type="match status" value="1"/>
</dbReference>
<comment type="caution">
    <text evidence="2">The sequence shown here is derived from an EMBL/GenBank/DDBJ whole genome shotgun (WGS) entry which is preliminary data.</text>
</comment>
<dbReference type="InterPro" id="IPR000182">
    <property type="entry name" value="GNAT_dom"/>
</dbReference>
<dbReference type="PANTHER" id="PTHR43441">
    <property type="entry name" value="RIBOSOMAL-PROTEIN-SERINE ACETYLTRANSFERASE"/>
    <property type="match status" value="1"/>
</dbReference>
<sequence>MNASLWAVPDPMTKLPIGPEVDPAPARRPEPGTVLEGRHVDLVPVDPAAHAGPLYAASHGAGHEALWQYLFPPPFPDEASFRAYLDKAAAAADPFMFTILDKASGDAVGHATLMRIEPGHRVIEVGNILYTPRLQRGVGATEAMYLMARHAFDELGYRRYEWKCNALNAPSRRAALRLGFTYEGTFRQHMIVKGRNRDTAWYAMLDHDWPARKLAFERWLAAENFDEEGKQRLALSALNATSIPGTTLRRASREDVAAFDAVHRAAYVWNREMLGMEPVPLLTPPEEVVSRYETWLAEDAQGLAGAIALAPQPDHLEVWSVSVDPGRQNTGLGRRLLDAAEARARILGLSELRLFTGKPLTKNIEWYHRRGYATTREEDLPDGRRLVHMTKTI</sequence>
<proteinExistence type="predicted"/>
<evidence type="ECO:0000259" key="1">
    <source>
        <dbReference type="PROSITE" id="PS51186"/>
    </source>
</evidence>
<dbReference type="GO" id="GO:1990189">
    <property type="term" value="F:protein N-terminal-serine acetyltransferase activity"/>
    <property type="evidence" value="ECO:0007669"/>
    <property type="project" value="TreeGrafter"/>
</dbReference>
<reference evidence="2 3" key="1">
    <citation type="submission" date="2019-03" db="EMBL/GenBank/DDBJ databases">
        <title>Genomic Encyclopedia of Type Strains, Phase IV (KMG-IV): sequencing the most valuable type-strain genomes for metagenomic binning, comparative biology and taxonomic classification.</title>
        <authorList>
            <person name="Goeker M."/>
        </authorList>
    </citation>
    <scope>NUCLEOTIDE SEQUENCE [LARGE SCALE GENOMIC DNA]</scope>
    <source>
        <strain evidence="2 3">DSM 25903</strain>
    </source>
</reference>
<dbReference type="PROSITE" id="PS51186">
    <property type="entry name" value="GNAT"/>
    <property type="match status" value="2"/>
</dbReference>
<dbReference type="AlphaFoldDB" id="A0A4R7BVH3"/>
<dbReference type="SUPFAM" id="SSF55729">
    <property type="entry name" value="Acyl-CoA N-acyltransferases (Nat)"/>
    <property type="match status" value="2"/>
</dbReference>
<dbReference type="EMBL" id="SNZR01000015">
    <property type="protein sequence ID" value="TDR88207.1"/>
    <property type="molecule type" value="Genomic_DNA"/>
</dbReference>
<organism evidence="2 3">
    <name type="scientific">Enterovirga rhinocerotis</name>
    <dbReference type="NCBI Taxonomy" id="1339210"/>
    <lineage>
        <taxon>Bacteria</taxon>
        <taxon>Pseudomonadati</taxon>
        <taxon>Pseudomonadota</taxon>
        <taxon>Alphaproteobacteria</taxon>
        <taxon>Hyphomicrobiales</taxon>
        <taxon>Methylobacteriaceae</taxon>
        <taxon>Enterovirga</taxon>
    </lineage>
</organism>
<dbReference type="Proteomes" id="UP000295122">
    <property type="component" value="Unassembled WGS sequence"/>
</dbReference>
<dbReference type="PANTHER" id="PTHR43441:SF2">
    <property type="entry name" value="FAMILY ACETYLTRANSFERASE, PUTATIVE (AFU_ORTHOLOGUE AFUA_7G00850)-RELATED"/>
    <property type="match status" value="1"/>
</dbReference>
<evidence type="ECO:0000313" key="3">
    <source>
        <dbReference type="Proteomes" id="UP000295122"/>
    </source>
</evidence>
<dbReference type="Gene3D" id="3.40.630.30">
    <property type="match status" value="2"/>
</dbReference>
<dbReference type="InterPro" id="IPR016181">
    <property type="entry name" value="Acyl_CoA_acyltransferase"/>
</dbReference>
<gene>
    <name evidence="2" type="ORF">EV668_4079</name>
</gene>
<feature type="domain" description="N-acetyltransferase" evidence="1">
    <location>
        <begin position="246"/>
        <end position="393"/>
    </location>
</feature>
<evidence type="ECO:0000313" key="2">
    <source>
        <dbReference type="EMBL" id="TDR88207.1"/>
    </source>
</evidence>
<accession>A0A4R7BVH3</accession>